<dbReference type="OrthoDB" id="3598762at2"/>
<organism evidence="1 2">
    <name type="scientific">Verticiella sediminum</name>
    <dbReference type="NCBI Taxonomy" id="1247510"/>
    <lineage>
        <taxon>Bacteria</taxon>
        <taxon>Pseudomonadati</taxon>
        <taxon>Pseudomonadota</taxon>
        <taxon>Betaproteobacteria</taxon>
        <taxon>Burkholderiales</taxon>
        <taxon>Alcaligenaceae</taxon>
        <taxon>Verticiella</taxon>
    </lineage>
</organism>
<keyword evidence="2" id="KW-1185">Reference proteome</keyword>
<sequence>MQKPSNEVLAASADANIAETAARLAPRPEIVVEAADAQGRLIAVPEGYHIETDEALRKLEDTPRRKIGSVALRTPESFIEYVNRHKQPETLLYTTVDATAMPPLNMTAIFNEHAPGEYLDSPAGWCDFRAEFAPKVAFEWATWTKQDRKPMNQAEFAEFIENNIKDIATQEGFPTGTAMHQLATKFEITSDKRIRSAVRVQSGGVDIEYVDNEDAETTSRMQSFDRFQLGIPAFWQGQAYRLEARLRYRLREGKLTLWYELVRPDLVLDAAVETMVADIVAGTDTQVLYGAPK</sequence>
<dbReference type="RefSeq" id="WP_143949016.1">
    <property type="nucleotide sequence ID" value="NZ_BAABMB010000001.1"/>
</dbReference>
<evidence type="ECO:0000313" key="2">
    <source>
        <dbReference type="Proteomes" id="UP000318405"/>
    </source>
</evidence>
<dbReference type="AlphaFoldDB" id="A0A556AIC7"/>
<proteinExistence type="predicted"/>
<name>A0A556AIC7_9BURK</name>
<dbReference type="InterPro" id="IPR019276">
    <property type="entry name" value="DUF2303"/>
</dbReference>
<dbReference type="EMBL" id="VLTJ01000029">
    <property type="protein sequence ID" value="TSH92650.1"/>
    <property type="molecule type" value="Genomic_DNA"/>
</dbReference>
<comment type="caution">
    <text evidence="1">The sequence shown here is derived from an EMBL/GenBank/DDBJ whole genome shotgun (WGS) entry which is preliminary data.</text>
</comment>
<reference evidence="1 2" key="1">
    <citation type="submission" date="2019-07" db="EMBL/GenBank/DDBJ databases">
        <title>Qingshengfaniella alkalisoli gen. nov., sp. nov., isolated from saline soil.</title>
        <authorList>
            <person name="Xu L."/>
            <person name="Huang X.-X."/>
            <person name="Sun J.-Q."/>
        </authorList>
    </citation>
    <scope>NUCLEOTIDE SEQUENCE [LARGE SCALE GENOMIC DNA]</scope>
    <source>
        <strain evidence="1 2">DSM 27279</strain>
    </source>
</reference>
<dbReference type="Proteomes" id="UP000318405">
    <property type="component" value="Unassembled WGS sequence"/>
</dbReference>
<dbReference type="Pfam" id="PF10065">
    <property type="entry name" value="DUF2303"/>
    <property type="match status" value="1"/>
</dbReference>
<evidence type="ECO:0000313" key="1">
    <source>
        <dbReference type="EMBL" id="TSH92650.1"/>
    </source>
</evidence>
<gene>
    <name evidence="1" type="ORF">FOZ76_14615</name>
</gene>
<accession>A0A556AIC7</accession>
<protein>
    <submittedName>
        <fullName evidence="1">DUF2303 family protein</fullName>
    </submittedName>
</protein>